<evidence type="ECO:0000256" key="8">
    <source>
        <dbReference type="PROSITE-ProRule" id="PRU00169"/>
    </source>
</evidence>
<evidence type="ECO:0000256" key="3">
    <source>
        <dbReference type="ARBA" id="ARBA00022553"/>
    </source>
</evidence>
<dbReference type="InterPro" id="IPR001789">
    <property type="entry name" value="Sig_transdc_resp-reg_receiver"/>
</dbReference>
<dbReference type="EMBL" id="JACVVD010000008">
    <property type="protein sequence ID" value="MBD0382703.1"/>
    <property type="molecule type" value="Genomic_DNA"/>
</dbReference>
<dbReference type="CDD" id="cd17536">
    <property type="entry name" value="REC_YesN-like"/>
    <property type="match status" value="1"/>
</dbReference>
<dbReference type="InterPro" id="IPR018060">
    <property type="entry name" value="HTH_AraC"/>
</dbReference>
<evidence type="ECO:0000313" key="11">
    <source>
        <dbReference type="EMBL" id="MBD0382703.1"/>
    </source>
</evidence>
<keyword evidence="12" id="KW-1185">Reference proteome</keyword>
<dbReference type="PROSITE" id="PS50110">
    <property type="entry name" value="RESPONSE_REGULATORY"/>
    <property type="match status" value="1"/>
</dbReference>
<name>A0A926KUY9_9BACL</name>
<evidence type="ECO:0000256" key="4">
    <source>
        <dbReference type="ARBA" id="ARBA00023012"/>
    </source>
</evidence>
<dbReference type="PANTHER" id="PTHR42713:SF3">
    <property type="entry name" value="TRANSCRIPTIONAL REGULATORY PROTEIN HPTR"/>
    <property type="match status" value="1"/>
</dbReference>
<gene>
    <name evidence="11" type="ORF">ICC18_21525</name>
</gene>
<evidence type="ECO:0000256" key="5">
    <source>
        <dbReference type="ARBA" id="ARBA00023015"/>
    </source>
</evidence>
<dbReference type="RefSeq" id="WP_188176491.1">
    <property type="nucleotide sequence ID" value="NZ_JACVVD010000008.1"/>
</dbReference>
<feature type="domain" description="Response regulatory" evidence="10">
    <location>
        <begin position="2"/>
        <end position="119"/>
    </location>
</feature>
<dbReference type="PROSITE" id="PS01124">
    <property type="entry name" value="HTH_ARAC_FAMILY_2"/>
    <property type="match status" value="1"/>
</dbReference>
<feature type="domain" description="HTH araC/xylS-type" evidence="9">
    <location>
        <begin position="435"/>
        <end position="533"/>
    </location>
</feature>
<comment type="subcellular location">
    <subcellularLocation>
        <location evidence="1">Cytoplasm</location>
    </subcellularLocation>
</comment>
<sequence length="534" mass="58758">MNVLVVDDEPIIRLGLRTLVEWEQHGFRYAGDAEDGFEALQVLESLDVDIVITDLLMPRMDGLALIHKLKESVKPISIIVLSCMDDFRYVKEAMKLGAKDYIHKPTMEPESLLDTLQGVKRELEQRRHEQVQLQRWHRELESTKQTQLSNKLQAYLQTGLGGETIHAELFGAEAETGSTGSLISLLLYTGPAASAGAAGWHWTGCLAALPLAGDSVLLLVPAAAAGTNAAIDDGGVHNAAAALASAAERYFARLPQAPDWFVGAGMVVCRLADVLAAAALHERQLHDRFYSGSRNRLVPPVCPQAAQPGIQGSLSALAYDSRSDLLRCISHDNAEGALHHAEELCRIMKEQRPNAAKVPPFIQELLGLAAGYARERGYVNVDSYEDAFVNSRRAYACCNMEQVLELLIEALNLLAKNNASSGTEKALRSQNAFIRKALKFMQENYASPLSTLDIADHVKLSRSYLSDLYSKEMGEPLSETLTRIRLEEAKRRLRTGEMKVYEVAEAVGFPDAKTFAKTFKRVVGCSPKAFEKPQ</sequence>
<dbReference type="Pfam" id="PF00072">
    <property type="entry name" value="Response_reg"/>
    <property type="match status" value="1"/>
</dbReference>
<dbReference type="GO" id="GO:0005737">
    <property type="term" value="C:cytoplasm"/>
    <property type="evidence" value="ECO:0007669"/>
    <property type="project" value="UniProtKB-SubCell"/>
</dbReference>
<evidence type="ECO:0000256" key="1">
    <source>
        <dbReference type="ARBA" id="ARBA00004496"/>
    </source>
</evidence>
<dbReference type="InterPro" id="IPR051552">
    <property type="entry name" value="HptR"/>
</dbReference>
<evidence type="ECO:0000313" key="12">
    <source>
        <dbReference type="Proteomes" id="UP000650466"/>
    </source>
</evidence>
<keyword evidence="7" id="KW-0804">Transcription</keyword>
<keyword evidence="5" id="KW-0805">Transcription regulation</keyword>
<dbReference type="PANTHER" id="PTHR42713">
    <property type="entry name" value="HISTIDINE KINASE-RELATED"/>
    <property type="match status" value="1"/>
</dbReference>
<dbReference type="InterPro" id="IPR009057">
    <property type="entry name" value="Homeodomain-like_sf"/>
</dbReference>
<keyword evidence="2" id="KW-0963">Cytoplasm</keyword>
<keyword evidence="3 8" id="KW-0597">Phosphoprotein</keyword>
<evidence type="ECO:0000256" key="7">
    <source>
        <dbReference type="ARBA" id="ARBA00023163"/>
    </source>
</evidence>
<feature type="modified residue" description="4-aspartylphosphate" evidence="8">
    <location>
        <position position="54"/>
    </location>
</feature>
<dbReference type="PROSITE" id="PS00041">
    <property type="entry name" value="HTH_ARAC_FAMILY_1"/>
    <property type="match status" value="1"/>
</dbReference>
<dbReference type="InterPro" id="IPR011006">
    <property type="entry name" value="CheY-like_superfamily"/>
</dbReference>
<dbReference type="Gene3D" id="3.40.50.2300">
    <property type="match status" value="1"/>
</dbReference>
<dbReference type="Pfam" id="PF12833">
    <property type="entry name" value="HTH_18"/>
    <property type="match status" value="1"/>
</dbReference>
<keyword evidence="6" id="KW-0238">DNA-binding</keyword>
<comment type="caution">
    <text evidence="11">The sequence shown here is derived from an EMBL/GenBank/DDBJ whole genome shotgun (WGS) entry which is preliminary data.</text>
</comment>
<reference evidence="11" key="1">
    <citation type="submission" date="2020-09" db="EMBL/GenBank/DDBJ databases">
        <title>Draft Genome Sequence of Paenibacillus sp. WST5.</title>
        <authorList>
            <person name="Bao Z."/>
        </authorList>
    </citation>
    <scope>NUCLEOTIDE SEQUENCE</scope>
    <source>
        <strain evidence="11">WST5</strain>
    </source>
</reference>
<dbReference type="AlphaFoldDB" id="A0A926KUY9"/>
<evidence type="ECO:0000256" key="6">
    <source>
        <dbReference type="ARBA" id="ARBA00023125"/>
    </source>
</evidence>
<organism evidence="11 12">
    <name type="scientific">Paenibacillus sedimenti</name>
    <dbReference type="NCBI Taxonomy" id="2770274"/>
    <lineage>
        <taxon>Bacteria</taxon>
        <taxon>Bacillati</taxon>
        <taxon>Bacillota</taxon>
        <taxon>Bacilli</taxon>
        <taxon>Bacillales</taxon>
        <taxon>Paenibacillaceae</taxon>
        <taxon>Paenibacillus</taxon>
    </lineage>
</organism>
<dbReference type="Proteomes" id="UP000650466">
    <property type="component" value="Unassembled WGS sequence"/>
</dbReference>
<evidence type="ECO:0000256" key="2">
    <source>
        <dbReference type="ARBA" id="ARBA00022490"/>
    </source>
</evidence>
<dbReference type="GO" id="GO:0003700">
    <property type="term" value="F:DNA-binding transcription factor activity"/>
    <property type="evidence" value="ECO:0007669"/>
    <property type="project" value="InterPro"/>
</dbReference>
<accession>A0A926KUY9</accession>
<dbReference type="Gene3D" id="1.10.10.60">
    <property type="entry name" value="Homeodomain-like"/>
    <property type="match status" value="2"/>
</dbReference>
<dbReference type="SUPFAM" id="SSF46689">
    <property type="entry name" value="Homeodomain-like"/>
    <property type="match status" value="2"/>
</dbReference>
<dbReference type="InterPro" id="IPR018062">
    <property type="entry name" value="HTH_AraC-typ_CS"/>
</dbReference>
<protein>
    <submittedName>
        <fullName evidence="11">Response regulator</fullName>
    </submittedName>
</protein>
<keyword evidence="4" id="KW-0902">Two-component regulatory system</keyword>
<dbReference type="GO" id="GO:0043565">
    <property type="term" value="F:sequence-specific DNA binding"/>
    <property type="evidence" value="ECO:0007669"/>
    <property type="project" value="InterPro"/>
</dbReference>
<proteinExistence type="predicted"/>
<evidence type="ECO:0000259" key="9">
    <source>
        <dbReference type="PROSITE" id="PS01124"/>
    </source>
</evidence>
<dbReference type="SUPFAM" id="SSF52172">
    <property type="entry name" value="CheY-like"/>
    <property type="match status" value="1"/>
</dbReference>
<dbReference type="SMART" id="SM00448">
    <property type="entry name" value="REC"/>
    <property type="match status" value="1"/>
</dbReference>
<dbReference type="GO" id="GO:0000160">
    <property type="term" value="P:phosphorelay signal transduction system"/>
    <property type="evidence" value="ECO:0007669"/>
    <property type="project" value="UniProtKB-KW"/>
</dbReference>
<evidence type="ECO:0000259" key="10">
    <source>
        <dbReference type="PROSITE" id="PS50110"/>
    </source>
</evidence>
<dbReference type="SMART" id="SM00342">
    <property type="entry name" value="HTH_ARAC"/>
    <property type="match status" value="1"/>
</dbReference>